<name>A0A1G6AIQ1_9HYPH</name>
<protein>
    <submittedName>
        <fullName evidence="1">Uncharacterized protein</fullName>
    </submittedName>
</protein>
<dbReference type="EMBL" id="FMXQ01000001">
    <property type="protein sequence ID" value="SDB08245.1"/>
    <property type="molecule type" value="Genomic_DNA"/>
</dbReference>
<accession>A0A1G6AIQ1</accession>
<evidence type="ECO:0000313" key="1">
    <source>
        <dbReference type="EMBL" id="SDB08245.1"/>
    </source>
</evidence>
<keyword evidence="2" id="KW-1185">Reference proteome</keyword>
<dbReference type="SUPFAM" id="SSF53756">
    <property type="entry name" value="UDP-Glycosyltransferase/glycogen phosphorylase"/>
    <property type="match status" value="1"/>
</dbReference>
<dbReference type="STRING" id="665467.SAMN02982931_00692"/>
<gene>
    <name evidence="1" type="ORF">SAMN02982931_00692</name>
</gene>
<organism evidence="1 2">
    <name type="scientific">Bauldia litoralis</name>
    <dbReference type="NCBI Taxonomy" id="665467"/>
    <lineage>
        <taxon>Bacteria</taxon>
        <taxon>Pseudomonadati</taxon>
        <taxon>Pseudomonadota</taxon>
        <taxon>Alphaproteobacteria</taxon>
        <taxon>Hyphomicrobiales</taxon>
        <taxon>Kaistiaceae</taxon>
        <taxon>Bauldia</taxon>
    </lineage>
</organism>
<dbReference type="Proteomes" id="UP000199071">
    <property type="component" value="Unassembled WGS sequence"/>
</dbReference>
<reference evidence="1 2" key="1">
    <citation type="submission" date="2016-10" db="EMBL/GenBank/DDBJ databases">
        <authorList>
            <person name="de Groot N.N."/>
        </authorList>
    </citation>
    <scope>NUCLEOTIDE SEQUENCE [LARGE SCALE GENOMIC DNA]</scope>
    <source>
        <strain evidence="1 2">ATCC 35022</strain>
    </source>
</reference>
<dbReference type="AlphaFoldDB" id="A0A1G6AIQ1"/>
<evidence type="ECO:0000313" key="2">
    <source>
        <dbReference type="Proteomes" id="UP000199071"/>
    </source>
</evidence>
<proteinExistence type="predicted"/>
<sequence length="334" mass="35961">MTSGNESTVVGRQGLRTGRLFFVVHSETHLEILRATIRLVERAGHPVSLVAVHPRAIDVLDGIGRSWIDVAAMEAAARPGDIIVLAADWGPPMLVDAIGRLKGAGVRVIGVVEAPRFALPDRYRQVDEMLVWAPTAKAAFDVPVHVVGSPVLEKRLAKRRPARRKGPILVNYKNAPPERAEEGAGSWFPQVLSACRGKGRVVLSAHPAAVGVPPDAVPSNKPIGRLLRKARLLISRPSMTVHQALAIGTPVVLFPRPGEELCEFADPMGAFRIARSPDELRALVADACRGAPDASTAFLDHHLHVDPDRRSSQRMADAILDALRRNMPAGIAAS</sequence>